<dbReference type="Pfam" id="PF02065">
    <property type="entry name" value="Melibiase"/>
    <property type="match status" value="1"/>
</dbReference>
<feature type="compositionally biased region" description="Basic residues" evidence="1">
    <location>
        <begin position="170"/>
        <end position="182"/>
    </location>
</feature>
<feature type="region of interest" description="Disordered" evidence="1">
    <location>
        <begin position="170"/>
        <end position="190"/>
    </location>
</feature>
<feature type="compositionally biased region" description="Basic residues" evidence="1">
    <location>
        <begin position="101"/>
        <end position="110"/>
    </location>
</feature>
<dbReference type="OrthoDB" id="9758822at2"/>
<name>A0A5S4FWC0_9ACTN</name>
<evidence type="ECO:0000313" key="2">
    <source>
        <dbReference type="EMBL" id="TMR24948.1"/>
    </source>
</evidence>
<comment type="caution">
    <text evidence="2">The sequence shown here is derived from an EMBL/GenBank/DDBJ whole genome shotgun (WGS) entry which is preliminary data.</text>
</comment>
<evidence type="ECO:0000313" key="3">
    <source>
        <dbReference type="Proteomes" id="UP000309128"/>
    </source>
</evidence>
<dbReference type="Gene3D" id="3.20.20.70">
    <property type="entry name" value="Aldolase class I"/>
    <property type="match status" value="1"/>
</dbReference>
<dbReference type="EMBL" id="VCKY01000006">
    <property type="protein sequence ID" value="TMR24948.1"/>
    <property type="molecule type" value="Genomic_DNA"/>
</dbReference>
<reference evidence="2 3" key="1">
    <citation type="submission" date="2019-05" db="EMBL/GenBank/DDBJ databases">
        <title>Draft genome sequence of Nonomuraea turkmeniaca DSM 43926.</title>
        <authorList>
            <person name="Saricaoglu S."/>
            <person name="Isik K."/>
        </authorList>
    </citation>
    <scope>NUCLEOTIDE SEQUENCE [LARGE SCALE GENOMIC DNA]</scope>
    <source>
        <strain evidence="2 3">DSM 43926</strain>
    </source>
</reference>
<sequence>MGRRPHRRTRTAADRAVDQAAAAPRADRLARRSPSVHTTRRTPVLAFRAGTALFGHLGIEWDLRSASPADRAALAERVRLYQRHQVLLHTGRIVRFDPPTRRPRARRRRPPTGPRRCSPWSPSPLRNSPARGPSASGARPGRGLPDHAAGPHRGCRGIRRACLPAMVDRRHHAARPGARRARSAVPAALP</sequence>
<protein>
    <submittedName>
        <fullName evidence="2">Uncharacterized protein</fullName>
    </submittedName>
</protein>
<keyword evidence="3" id="KW-1185">Reference proteome</keyword>
<feature type="compositionally biased region" description="Basic residues" evidence="1">
    <location>
        <begin position="1"/>
        <end position="10"/>
    </location>
</feature>
<organism evidence="2 3">
    <name type="scientific">Nonomuraea turkmeniaca</name>
    <dbReference type="NCBI Taxonomy" id="103838"/>
    <lineage>
        <taxon>Bacteria</taxon>
        <taxon>Bacillati</taxon>
        <taxon>Actinomycetota</taxon>
        <taxon>Actinomycetes</taxon>
        <taxon>Streptosporangiales</taxon>
        <taxon>Streptosporangiaceae</taxon>
        <taxon>Nonomuraea</taxon>
    </lineage>
</organism>
<dbReference type="AlphaFoldDB" id="A0A5S4FWC0"/>
<evidence type="ECO:0000256" key="1">
    <source>
        <dbReference type="SAM" id="MobiDB-lite"/>
    </source>
</evidence>
<dbReference type="InterPro" id="IPR013785">
    <property type="entry name" value="Aldolase_TIM"/>
</dbReference>
<feature type="region of interest" description="Disordered" evidence="1">
    <location>
        <begin position="92"/>
        <end position="155"/>
    </location>
</feature>
<feature type="region of interest" description="Disordered" evidence="1">
    <location>
        <begin position="1"/>
        <end position="37"/>
    </location>
</feature>
<dbReference type="Proteomes" id="UP000309128">
    <property type="component" value="Unassembled WGS sequence"/>
</dbReference>
<accession>A0A5S4FWC0</accession>
<gene>
    <name evidence="2" type="ORF">ETD86_03010</name>
</gene>
<proteinExistence type="predicted"/>